<dbReference type="SUPFAM" id="SSF46966">
    <property type="entry name" value="Spectrin repeat"/>
    <property type="match status" value="1"/>
</dbReference>
<feature type="coiled-coil region" evidence="1">
    <location>
        <begin position="13"/>
        <end position="43"/>
    </location>
</feature>
<keyword evidence="1" id="KW-0175">Coiled coil</keyword>
<proteinExistence type="predicted"/>
<dbReference type="EMBL" id="JOJR01000349">
    <property type="protein sequence ID" value="RCN39232.1"/>
    <property type="molecule type" value="Genomic_DNA"/>
</dbReference>
<evidence type="ECO:0000256" key="1">
    <source>
        <dbReference type="SAM" id="Coils"/>
    </source>
</evidence>
<evidence type="ECO:0000313" key="2">
    <source>
        <dbReference type="EMBL" id="RCN39232.1"/>
    </source>
</evidence>
<dbReference type="STRING" id="29170.A0A368G4G1"/>
<dbReference type="Gene3D" id="1.20.58.60">
    <property type="match status" value="1"/>
</dbReference>
<organism evidence="2 3">
    <name type="scientific">Ancylostoma caninum</name>
    <name type="common">Dog hookworm</name>
    <dbReference type="NCBI Taxonomy" id="29170"/>
    <lineage>
        <taxon>Eukaryota</taxon>
        <taxon>Metazoa</taxon>
        <taxon>Ecdysozoa</taxon>
        <taxon>Nematoda</taxon>
        <taxon>Chromadorea</taxon>
        <taxon>Rhabditida</taxon>
        <taxon>Rhabditina</taxon>
        <taxon>Rhabditomorpha</taxon>
        <taxon>Strongyloidea</taxon>
        <taxon>Ancylostomatidae</taxon>
        <taxon>Ancylostomatinae</taxon>
        <taxon>Ancylostoma</taxon>
    </lineage>
</organism>
<gene>
    <name evidence="2" type="ORF">ANCCAN_14858</name>
</gene>
<accession>A0A368G4G1</accession>
<sequence length="76" mass="8760">MAYGSKRTEETSDAVMREELAAIENLIGELEQKKEAIKDVNAKGNNMLDTYTRDEAHSLSHELSKLNMRWSRFNDK</sequence>
<dbReference type="Proteomes" id="UP000252519">
    <property type="component" value="Unassembled WGS sequence"/>
</dbReference>
<name>A0A368G4G1_ANCCA</name>
<dbReference type="AlphaFoldDB" id="A0A368G4G1"/>
<dbReference type="OrthoDB" id="5893414at2759"/>
<keyword evidence="3" id="KW-1185">Reference proteome</keyword>
<comment type="caution">
    <text evidence="2">The sequence shown here is derived from an EMBL/GenBank/DDBJ whole genome shotgun (WGS) entry which is preliminary data.</text>
</comment>
<evidence type="ECO:0000313" key="3">
    <source>
        <dbReference type="Proteomes" id="UP000252519"/>
    </source>
</evidence>
<reference evidence="2 3" key="1">
    <citation type="submission" date="2014-10" db="EMBL/GenBank/DDBJ databases">
        <title>Draft genome of the hookworm Ancylostoma caninum.</title>
        <authorList>
            <person name="Mitreva M."/>
        </authorList>
    </citation>
    <scope>NUCLEOTIDE SEQUENCE [LARGE SCALE GENOMIC DNA]</scope>
    <source>
        <strain evidence="2 3">Baltimore</strain>
    </source>
</reference>
<protein>
    <submittedName>
        <fullName evidence="2">Uncharacterized protein</fullName>
    </submittedName>
</protein>